<sequence length="158" mass="17345">MAESAELGRFTELARWLASWSWPIEEKAAQTLVTDHGWALESETPGIAAHFRTGIIDHRDEASFLVDEGVLEELQFFTALHHDGGDEADKALTDALAVQVAAVIEVLGRPRRKKTGSRGSALWDLENGAMLSVSRARRSCAWTLTSPSYADVQRRLGG</sequence>
<accession>A0A7W3P597</accession>
<evidence type="ECO:0000313" key="1">
    <source>
        <dbReference type="EMBL" id="MBA8793650.1"/>
    </source>
</evidence>
<evidence type="ECO:0000313" key="2">
    <source>
        <dbReference type="Proteomes" id="UP000523079"/>
    </source>
</evidence>
<dbReference type="AlphaFoldDB" id="A0A7W3P597"/>
<gene>
    <name evidence="1" type="ORF">FHX74_001255</name>
</gene>
<name>A0A7W3P597_9ACTN</name>
<proteinExistence type="predicted"/>
<organism evidence="1 2">
    <name type="scientific">Microlunatus kandeliicorticis</name>
    <dbReference type="NCBI Taxonomy" id="1759536"/>
    <lineage>
        <taxon>Bacteria</taxon>
        <taxon>Bacillati</taxon>
        <taxon>Actinomycetota</taxon>
        <taxon>Actinomycetes</taxon>
        <taxon>Propionibacteriales</taxon>
        <taxon>Propionibacteriaceae</taxon>
        <taxon>Microlunatus</taxon>
    </lineage>
</organism>
<dbReference type="Proteomes" id="UP000523079">
    <property type="component" value="Unassembled WGS sequence"/>
</dbReference>
<protein>
    <submittedName>
        <fullName evidence="1">Uncharacterized protein</fullName>
    </submittedName>
</protein>
<reference evidence="1 2" key="1">
    <citation type="submission" date="2020-07" db="EMBL/GenBank/DDBJ databases">
        <title>Sequencing the genomes of 1000 actinobacteria strains.</title>
        <authorList>
            <person name="Klenk H.-P."/>
        </authorList>
    </citation>
    <scope>NUCLEOTIDE SEQUENCE [LARGE SCALE GENOMIC DNA]</scope>
    <source>
        <strain evidence="1 2">DSM 100723</strain>
    </source>
</reference>
<keyword evidence="2" id="KW-1185">Reference proteome</keyword>
<dbReference type="RefSeq" id="WP_182559241.1">
    <property type="nucleotide sequence ID" value="NZ_JACGWT010000002.1"/>
</dbReference>
<dbReference type="Pfam" id="PF19818">
    <property type="entry name" value="DUF6301"/>
    <property type="match status" value="1"/>
</dbReference>
<comment type="caution">
    <text evidence="1">The sequence shown here is derived from an EMBL/GenBank/DDBJ whole genome shotgun (WGS) entry which is preliminary data.</text>
</comment>
<dbReference type="InterPro" id="IPR046268">
    <property type="entry name" value="DUF6301"/>
</dbReference>
<dbReference type="EMBL" id="JACGWT010000002">
    <property type="protein sequence ID" value="MBA8793650.1"/>
    <property type="molecule type" value="Genomic_DNA"/>
</dbReference>